<feature type="binding site" evidence="7 8">
    <location>
        <position position="44"/>
    </location>
    <ligand>
        <name>S-adenosyl-L-methionine</name>
        <dbReference type="ChEBI" id="CHEBI:59789"/>
    </ligand>
</feature>
<sequence>MYPGAGCSIIVYGGIRLDSVATPGRTLALVREKGLVPRKSRGQNFLVDANIVRKIARAAEVGPGDTVVEIGPGLGALTQELAARAGLVIAIEIDRELFAALEETLAGRDNVRLVAGDALKVDFDRLVAGILGTGEGRLPTYKVVANLPYYITTPILMHLLTSRFRIAELVLMVQAEVGYRMLARPGGKDYGALSVVVQYYTEPAVVLKVPRTVFYPRPEVDSLVLKLTCRTRPVVQVEDEDFFFRVVRAAFNQRRKTILNALGSLGFEKSKIMEALAGAGIDPRRRGETLGMEEFASISRTLQH</sequence>
<dbReference type="Proteomes" id="UP000063718">
    <property type="component" value="Unassembled WGS sequence"/>
</dbReference>
<name>A0A0S6UD02_NEOTH</name>
<dbReference type="EC" id="2.1.1.182" evidence="7"/>
<evidence type="ECO:0000256" key="3">
    <source>
        <dbReference type="ARBA" id="ARBA00022603"/>
    </source>
</evidence>
<dbReference type="InterPro" id="IPR029063">
    <property type="entry name" value="SAM-dependent_MTases_sf"/>
</dbReference>
<feature type="binding site" evidence="7 8">
    <location>
        <position position="146"/>
    </location>
    <ligand>
        <name>S-adenosyl-L-methionine</name>
        <dbReference type="ChEBI" id="CHEBI:59789"/>
    </ligand>
</feature>
<dbReference type="NCBIfam" id="TIGR00755">
    <property type="entry name" value="ksgA"/>
    <property type="match status" value="1"/>
</dbReference>
<dbReference type="EMBL" id="DF238840">
    <property type="protein sequence ID" value="GAF25816.1"/>
    <property type="molecule type" value="Genomic_DNA"/>
</dbReference>
<feature type="domain" description="Ribosomal RNA adenine methylase transferase N-terminal" evidence="9">
    <location>
        <begin position="51"/>
        <end position="231"/>
    </location>
</feature>
<feature type="binding site" evidence="7 8">
    <location>
        <position position="46"/>
    </location>
    <ligand>
        <name>S-adenosyl-L-methionine</name>
        <dbReference type="ChEBI" id="CHEBI:59789"/>
    </ligand>
</feature>
<evidence type="ECO:0000256" key="1">
    <source>
        <dbReference type="ARBA" id="ARBA00022490"/>
    </source>
</evidence>
<keyword evidence="3 7" id="KW-0489">Methyltransferase</keyword>
<evidence type="ECO:0000256" key="6">
    <source>
        <dbReference type="ARBA" id="ARBA00022884"/>
    </source>
</evidence>
<keyword evidence="2 7" id="KW-0698">rRNA processing</keyword>
<dbReference type="GO" id="GO:0003723">
    <property type="term" value="F:RNA binding"/>
    <property type="evidence" value="ECO:0007669"/>
    <property type="project" value="UniProtKB-UniRule"/>
</dbReference>
<dbReference type="CDD" id="cd02440">
    <property type="entry name" value="AdoMet_MTases"/>
    <property type="match status" value="1"/>
</dbReference>
<keyword evidence="5 7" id="KW-0949">S-adenosyl-L-methionine</keyword>
<dbReference type="GO" id="GO:0005829">
    <property type="term" value="C:cytosol"/>
    <property type="evidence" value="ECO:0007669"/>
    <property type="project" value="TreeGrafter"/>
</dbReference>
<keyword evidence="4 7" id="KW-0808">Transferase</keyword>
<protein>
    <recommendedName>
        <fullName evidence="7">Ribosomal RNA small subunit methyltransferase A</fullName>
        <ecNumber evidence="7">2.1.1.182</ecNumber>
    </recommendedName>
    <alternativeName>
        <fullName evidence="7">16S rRNA (adenine(1518)-N(6)/adenine(1519)-N(6))-dimethyltransferase</fullName>
    </alternativeName>
    <alternativeName>
        <fullName evidence="7">16S rRNA dimethyladenosine transferase</fullName>
    </alternativeName>
    <alternativeName>
        <fullName evidence="7">16S rRNA dimethylase</fullName>
    </alternativeName>
    <alternativeName>
        <fullName evidence="7">S-adenosylmethionine-6-N', N'-adenosyl(rRNA) dimethyltransferase</fullName>
    </alternativeName>
</protein>
<comment type="catalytic activity">
    <reaction evidence="7">
        <text>adenosine(1518)/adenosine(1519) in 16S rRNA + 4 S-adenosyl-L-methionine = N(6)-dimethyladenosine(1518)/N(6)-dimethyladenosine(1519) in 16S rRNA + 4 S-adenosyl-L-homocysteine + 4 H(+)</text>
        <dbReference type="Rhea" id="RHEA:19609"/>
        <dbReference type="Rhea" id="RHEA-COMP:10232"/>
        <dbReference type="Rhea" id="RHEA-COMP:10233"/>
        <dbReference type="ChEBI" id="CHEBI:15378"/>
        <dbReference type="ChEBI" id="CHEBI:57856"/>
        <dbReference type="ChEBI" id="CHEBI:59789"/>
        <dbReference type="ChEBI" id="CHEBI:74411"/>
        <dbReference type="ChEBI" id="CHEBI:74493"/>
        <dbReference type="EC" id="2.1.1.182"/>
    </reaction>
</comment>
<dbReference type="Gene3D" id="3.40.50.150">
    <property type="entry name" value="Vaccinia Virus protein VP39"/>
    <property type="match status" value="1"/>
</dbReference>
<dbReference type="FunFam" id="3.40.50.150:FF:000023">
    <property type="entry name" value="Ribosomal RNA small subunit methyltransferase A"/>
    <property type="match status" value="1"/>
</dbReference>
<dbReference type="Pfam" id="PF00398">
    <property type="entry name" value="RrnaAD"/>
    <property type="match status" value="1"/>
</dbReference>
<gene>
    <name evidence="7" type="primary">rsmA</name>
    <name evidence="7" type="synonym">ksgA</name>
    <name evidence="10" type="ORF">MTY_1153</name>
</gene>
<evidence type="ECO:0000256" key="2">
    <source>
        <dbReference type="ARBA" id="ARBA00022552"/>
    </source>
</evidence>
<reference evidence="10" key="1">
    <citation type="journal article" date="2014" name="Gene">
        <title>Genome-guided analysis of transformation efficiency and carbon dioxide assimilation by Moorella thermoacetica Y72.</title>
        <authorList>
            <person name="Tsukahara K."/>
            <person name="Kita A."/>
            <person name="Nakashimada Y."/>
            <person name="Hoshino T."/>
            <person name="Murakami K."/>
        </authorList>
    </citation>
    <scope>NUCLEOTIDE SEQUENCE [LARGE SCALE GENOMIC DNA]</scope>
    <source>
        <strain evidence="10">Y72</strain>
    </source>
</reference>
<feature type="binding site" evidence="7 8">
    <location>
        <position position="71"/>
    </location>
    <ligand>
        <name>S-adenosyl-L-methionine</name>
        <dbReference type="ChEBI" id="CHEBI:59789"/>
    </ligand>
</feature>
<dbReference type="AlphaFoldDB" id="A0A0S6UD02"/>
<dbReference type="SMART" id="SM00650">
    <property type="entry name" value="rADc"/>
    <property type="match status" value="1"/>
</dbReference>
<comment type="similarity">
    <text evidence="7">Belongs to the class I-like SAM-binding methyltransferase superfamily. rRNA adenine N(6)-methyltransferase family. RsmA subfamily.</text>
</comment>
<evidence type="ECO:0000256" key="4">
    <source>
        <dbReference type="ARBA" id="ARBA00022679"/>
    </source>
</evidence>
<dbReference type="HAMAP" id="MF_00607">
    <property type="entry name" value="16SrRNA_methyltr_A"/>
    <property type="match status" value="1"/>
</dbReference>
<dbReference type="SUPFAM" id="SSF53335">
    <property type="entry name" value="S-adenosyl-L-methionine-dependent methyltransferases"/>
    <property type="match status" value="1"/>
</dbReference>
<dbReference type="PROSITE" id="PS01131">
    <property type="entry name" value="RRNA_A_DIMETH"/>
    <property type="match status" value="1"/>
</dbReference>
<keyword evidence="6 7" id="KW-0694">RNA-binding</keyword>
<dbReference type="InterPro" id="IPR023165">
    <property type="entry name" value="rRNA_Ade_diMease-like_C"/>
</dbReference>
<dbReference type="PROSITE" id="PS51689">
    <property type="entry name" value="SAM_RNA_A_N6_MT"/>
    <property type="match status" value="1"/>
</dbReference>
<evidence type="ECO:0000256" key="7">
    <source>
        <dbReference type="HAMAP-Rule" id="MF_00607"/>
    </source>
</evidence>
<feature type="binding site" evidence="7 8">
    <location>
        <position position="117"/>
    </location>
    <ligand>
        <name>S-adenosyl-L-methionine</name>
        <dbReference type="ChEBI" id="CHEBI:59789"/>
    </ligand>
</feature>
<dbReference type="PANTHER" id="PTHR11727">
    <property type="entry name" value="DIMETHYLADENOSINE TRANSFERASE"/>
    <property type="match status" value="1"/>
</dbReference>
<keyword evidence="1 7" id="KW-0963">Cytoplasm</keyword>
<evidence type="ECO:0000259" key="9">
    <source>
        <dbReference type="SMART" id="SM00650"/>
    </source>
</evidence>
<dbReference type="InterPro" id="IPR020596">
    <property type="entry name" value="rRNA_Ade_Mease_Trfase_CS"/>
</dbReference>
<organism evidence="10">
    <name type="scientific">Moorella thermoacetica Y72</name>
    <dbReference type="NCBI Taxonomy" id="1325331"/>
    <lineage>
        <taxon>Bacteria</taxon>
        <taxon>Bacillati</taxon>
        <taxon>Bacillota</taxon>
        <taxon>Clostridia</taxon>
        <taxon>Neomoorellales</taxon>
        <taxon>Neomoorellaceae</taxon>
        <taxon>Neomoorella</taxon>
    </lineage>
</organism>
<feature type="binding site" evidence="7 8">
    <location>
        <position position="92"/>
    </location>
    <ligand>
        <name>S-adenosyl-L-methionine</name>
        <dbReference type="ChEBI" id="CHEBI:59789"/>
    </ligand>
</feature>
<dbReference type="InterPro" id="IPR011530">
    <property type="entry name" value="rRNA_adenine_dimethylase"/>
</dbReference>
<proteinExistence type="inferred from homology"/>
<accession>A0A0S6UD02</accession>
<dbReference type="InterPro" id="IPR020598">
    <property type="entry name" value="rRNA_Ade_methylase_Trfase_N"/>
</dbReference>
<comment type="function">
    <text evidence="7">Specifically dimethylates two adjacent adenosines (A1518 and A1519) in the loop of a conserved hairpin near the 3'-end of 16S rRNA in the 30S particle. May play a critical role in biogenesis of 30S subunits.</text>
</comment>
<dbReference type="GO" id="GO:0052908">
    <property type="term" value="F:16S rRNA (adenine(1518)-N(6)/adenine(1519)-N(6))-dimethyltransferase activity"/>
    <property type="evidence" value="ECO:0007669"/>
    <property type="project" value="UniProtKB-EC"/>
</dbReference>
<evidence type="ECO:0000256" key="8">
    <source>
        <dbReference type="PROSITE-ProRule" id="PRU01026"/>
    </source>
</evidence>
<evidence type="ECO:0000313" key="10">
    <source>
        <dbReference type="EMBL" id="GAF25816.1"/>
    </source>
</evidence>
<dbReference type="FunFam" id="1.10.8.100:FF:000001">
    <property type="entry name" value="Ribosomal RNA small subunit methyltransferase A"/>
    <property type="match status" value="1"/>
</dbReference>
<dbReference type="PANTHER" id="PTHR11727:SF7">
    <property type="entry name" value="DIMETHYLADENOSINE TRANSFERASE-RELATED"/>
    <property type="match status" value="1"/>
</dbReference>
<dbReference type="InterPro" id="IPR001737">
    <property type="entry name" value="KsgA/Erm"/>
</dbReference>
<evidence type="ECO:0000256" key="5">
    <source>
        <dbReference type="ARBA" id="ARBA00022691"/>
    </source>
</evidence>
<comment type="subcellular location">
    <subcellularLocation>
        <location evidence="7">Cytoplasm</location>
    </subcellularLocation>
</comment>
<dbReference type="Gene3D" id="1.10.8.100">
    <property type="entry name" value="Ribosomal RNA adenine dimethylase-like, domain 2"/>
    <property type="match status" value="1"/>
</dbReference>